<protein>
    <submittedName>
        <fullName evidence="3">CPBP family intramembrane metalloprotease</fullName>
    </submittedName>
</protein>
<proteinExistence type="predicted"/>
<dbReference type="OrthoDB" id="1523022at2"/>
<evidence type="ECO:0000259" key="2">
    <source>
        <dbReference type="Pfam" id="PF02517"/>
    </source>
</evidence>
<dbReference type="GO" id="GO:0080120">
    <property type="term" value="P:CAAX-box protein maturation"/>
    <property type="evidence" value="ECO:0007669"/>
    <property type="project" value="UniProtKB-ARBA"/>
</dbReference>
<organism evidence="3 4">
    <name type="scientific">Lentibacillus cibarius</name>
    <dbReference type="NCBI Taxonomy" id="2583219"/>
    <lineage>
        <taxon>Bacteria</taxon>
        <taxon>Bacillati</taxon>
        <taxon>Bacillota</taxon>
        <taxon>Bacilli</taxon>
        <taxon>Bacillales</taxon>
        <taxon>Bacillaceae</taxon>
        <taxon>Lentibacillus</taxon>
    </lineage>
</organism>
<reference evidence="3 4" key="1">
    <citation type="submission" date="2019-05" db="EMBL/GenBank/DDBJ databases">
        <title>Genomic analysis of Lentibacillus sp. NKC220-2.</title>
        <authorList>
            <person name="Oh Y.J."/>
        </authorList>
    </citation>
    <scope>NUCLEOTIDE SEQUENCE [LARGE SCALE GENOMIC DNA]</scope>
    <source>
        <strain evidence="3 4">NKC220-2</strain>
    </source>
</reference>
<keyword evidence="3" id="KW-0482">Metalloprotease</keyword>
<dbReference type="InterPro" id="IPR003675">
    <property type="entry name" value="Rce1/LyrA-like_dom"/>
</dbReference>
<name>A0A5S3R6B4_9BACI</name>
<accession>A0A5S3R6B4</accession>
<keyword evidence="1" id="KW-0812">Transmembrane</keyword>
<feature type="transmembrane region" description="Helical" evidence="1">
    <location>
        <begin position="170"/>
        <end position="189"/>
    </location>
</feature>
<evidence type="ECO:0000256" key="1">
    <source>
        <dbReference type="SAM" id="Phobius"/>
    </source>
</evidence>
<dbReference type="Proteomes" id="UP000306980">
    <property type="component" value="Unassembled WGS sequence"/>
</dbReference>
<dbReference type="AlphaFoldDB" id="A0A5S3R6B4"/>
<keyword evidence="1" id="KW-0472">Membrane</keyword>
<feature type="domain" description="CAAX prenyl protease 2/Lysostaphin resistance protein A-like" evidence="2">
    <location>
        <begin position="99"/>
        <end position="182"/>
    </location>
</feature>
<feature type="transmembrane region" description="Helical" evidence="1">
    <location>
        <begin position="20"/>
        <end position="39"/>
    </location>
</feature>
<sequence length="197" mass="22690">MNMQKQSELIKQLSDKELLIQLFFTQLLLLGTSIVLSLLFFDKMVMWIDLFRIDINEIIYYGILTGCVIVFADLLLMYVFPKKYYDDGGINERIFKNRSVAGIFLIALSVAISEELLFRGVIQTVFGYITASCLFALIHVRYFKKPVLFISVLIVSFYIGYIFVITENLAVTIMAHFTVDFILGMIIRFQKWGGVSD</sequence>
<keyword evidence="1" id="KW-1133">Transmembrane helix</keyword>
<evidence type="ECO:0000313" key="3">
    <source>
        <dbReference type="EMBL" id="TMN20703.1"/>
    </source>
</evidence>
<evidence type="ECO:0000313" key="4">
    <source>
        <dbReference type="Proteomes" id="UP000306980"/>
    </source>
</evidence>
<dbReference type="GO" id="GO:0006508">
    <property type="term" value="P:proteolysis"/>
    <property type="evidence" value="ECO:0007669"/>
    <property type="project" value="UniProtKB-KW"/>
</dbReference>
<keyword evidence="3" id="KW-0645">Protease</keyword>
<feature type="transmembrane region" description="Helical" evidence="1">
    <location>
        <begin position="147"/>
        <end position="164"/>
    </location>
</feature>
<dbReference type="Pfam" id="PF02517">
    <property type="entry name" value="Rce1-like"/>
    <property type="match status" value="1"/>
</dbReference>
<keyword evidence="3" id="KW-0378">Hydrolase</keyword>
<feature type="transmembrane region" description="Helical" evidence="1">
    <location>
        <begin position="100"/>
        <end position="118"/>
    </location>
</feature>
<gene>
    <name evidence="3" type="ORF">FFL34_00195</name>
</gene>
<feature type="transmembrane region" description="Helical" evidence="1">
    <location>
        <begin position="124"/>
        <end position="140"/>
    </location>
</feature>
<feature type="transmembrane region" description="Helical" evidence="1">
    <location>
        <begin position="59"/>
        <end position="80"/>
    </location>
</feature>
<dbReference type="EMBL" id="VCIA01000001">
    <property type="protein sequence ID" value="TMN20703.1"/>
    <property type="molecule type" value="Genomic_DNA"/>
</dbReference>
<dbReference type="GO" id="GO:0008237">
    <property type="term" value="F:metallopeptidase activity"/>
    <property type="evidence" value="ECO:0007669"/>
    <property type="project" value="UniProtKB-KW"/>
</dbReference>
<comment type="caution">
    <text evidence="3">The sequence shown here is derived from an EMBL/GenBank/DDBJ whole genome shotgun (WGS) entry which is preliminary data.</text>
</comment>
<dbReference type="GO" id="GO:0004175">
    <property type="term" value="F:endopeptidase activity"/>
    <property type="evidence" value="ECO:0007669"/>
    <property type="project" value="UniProtKB-ARBA"/>
</dbReference>